<accession>A0A915EQB0</accession>
<dbReference type="PANTHER" id="PTHR46561:SF11">
    <property type="entry name" value="SERPENTINE RECEPTOR CLASS ALPHA_BETA-14"/>
    <property type="match status" value="1"/>
</dbReference>
<evidence type="ECO:0000256" key="1">
    <source>
        <dbReference type="ARBA" id="ARBA00004141"/>
    </source>
</evidence>
<dbReference type="InterPro" id="IPR053286">
    <property type="entry name" value="Nematode_rcpt-like_srab"/>
</dbReference>
<feature type="transmembrane region" description="Helical" evidence="5">
    <location>
        <begin position="196"/>
        <end position="217"/>
    </location>
</feature>
<feature type="transmembrane region" description="Helical" evidence="5">
    <location>
        <begin position="275"/>
        <end position="296"/>
    </location>
</feature>
<dbReference type="GO" id="GO:0016020">
    <property type="term" value="C:membrane"/>
    <property type="evidence" value="ECO:0007669"/>
    <property type="project" value="UniProtKB-SubCell"/>
</dbReference>
<evidence type="ECO:0000256" key="2">
    <source>
        <dbReference type="ARBA" id="ARBA00022692"/>
    </source>
</evidence>
<evidence type="ECO:0000256" key="5">
    <source>
        <dbReference type="SAM" id="Phobius"/>
    </source>
</evidence>
<organism evidence="6 7">
    <name type="scientific">Ditylenchus dipsaci</name>
    <dbReference type="NCBI Taxonomy" id="166011"/>
    <lineage>
        <taxon>Eukaryota</taxon>
        <taxon>Metazoa</taxon>
        <taxon>Ecdysozoa</taxon>
        <taxon>Nematoda</taxon>
        <taxon>Chromadorea</taxon>
        <taxon>Rhabditida</taxon>
        <taxon>Tylenchina</taxon>
        <taxon>Tylenchomorpha</taxon>
        <taxon>Sphaerularioidea</taxon>
        <taxon>Anguinidae</taxon>
        <taxon>Anguininae</taxon>
        <taxon>Ditylenchus</taxon>
    </lineage>
</organism>
<feature type="transmembrane region" description="Helical" evidence="5">
    <location>
        <begin position="62"/>
        <end position="80"/>
    </location>
</feature>
<evidence type="ECO:0000313" key="7">
    <source>
        <dbReference type="WBParaSite" id="jg9271"/>
    </source>
</evidence>
<dbReference type="Pfam" id="PF10292">
    <property type="entry name" value="7TM_GPCR_Srab"/>
    <property type="match status" value="1"/>
</dbReference>
<protein>
    <submittedName>
        <fullName evidence="7">Gustatory receptor</fullName>
    </submittedName>
</protein>
<dbReference type="InterPro" id="IPR019408">
    <property type="entry name" value="7TM_GPCR_serpentine_rcpt_Srab"/>
</dbReference>
<comment type="subcellular location">
    <subcellularLocation>
        <location evidence="1">Membrane</location>
        <topology evidence="1">Multi-pass membrane protein</topology>
    </subcellularLocation>
</comment>
<feature type="transmembrane region" description="Helical" evidence="5">
    <location>
        <begin position="238"/>
        <end position="260"/>
    </location>
</feature>
<dbReference type="PANTHER" id="PTHR46561">
    <property type="entry name" value="SERPENTINE RECEPTOR, CLASS AB (CLASS A-LIKE)-RELATED"/>
    <property type="match status" value="1"/>
</dbReference>
<sequence>MDVAMLSNCQKAETLAENDIYKSIIFIKFLVSLATVVIVVVHLCSKTRIKIFHPNTKIIYRFICAYVFLMATNFTALYLYEMWRLRSTFAANKQSMPEIMATYLLFNLKEANADSSNGVNVSLIVLCIERLACICRINDYERSSRPQIVAFFLIFLNLPYAILHFWFSSIGMDFNQTGLALSTVRNAQNNQYYQKMLVFSLSVEYTAILFFLFIYSWSLCYRKKIRCCSSQSPKYQSLDLFPIVVVKCFLQTSSVLAHYAANQLWTNPTADVQMIIYELVNLNHFQSLLVALLMVYGSGQCRQRPKLCSSCCITSVNNHNKTTPYTVNTNLQDAHFQRLQNIFEKSCI</sequence>
<dbReference type="Proteomes" id="UP000887574">
    <property type="component" value="Unplaced"/>
</dbReference>
<feature type="transmembrane region" description="Helical" evidence="5">
    <location>
        <begin position="20"/>
        <end position="41"/>
    </location>
</feature>
<proteinExistence type="predicted"/>
<keyword evidence="3 5" id="KW-1133">Transmembrane helix</keyword>
<keyword evidence="6" id="KW-1185">Reference proteome</keyword>
<evidence type="ECO:0000256" key="4">
    <source>
        <dbReference type="ARBA" id="ARBA00023136"/>
    </source>
</evidence>
<keyword evidence="4 5" id="KW-0472">Membrane</keyword>
<name>A0A915EQB0_9BILA</name>
<dbReference type="WBParaSite" id="jg9271">
    <property type="protein sequence ID" value="jg9271"/>
    <property type="gene ID" value="jg9271"/>
</dbReference>
<dbReference type="AlphaFoldDB" id="A0A915EQB0"/>
<feature type="transmembrane region" description="Helical" evidence="5">
    <location>
        <begin position="149"/>
        <end position="167"/>
    </location>
</feature>
<keyword evidence="2 5" id="KW-0812">Transmembrane</keyword>
<evidence type="ECO:0000313" key="6">
    <source>
        <dbReference type="Proteomes" id="UP000887574"/>
    </source>
</evidence>
<evidence type="ECO:0000256" key="3">
    <source>
        <dbReference type="ARBA" id="ARBA00022989"/>
    </source>
</evidence>
<reference evidence="7" key="1">
    <citation type="submission" date="2022-11" db="UniProtKB">
        <authorList>
            <consortium name="WormBaseParasite"/>
        </authorList>
    </citation>
    <scope>IDENTIFICATION</scope>
</reference>